<reference evidence="1" key="1">
    <citation type="journal article" date="2023" name="Access Microbiol">
        <title>De-novo genome assembly for Akanthomyces muscarius, a biocontrol agent of insect agricultural pests.</title>
        <authorList>
            <person name="Erdos Z."/>
            <person name="Studholme D.J."/>
            <person name="Raymond B."/>
            <person name="Sharma M."/>
        </authorList>
    </citation>
    <scope>NUCLEOTIDE SEQUENCE</scope>
    <source>
        <strain evidence="1">Ve6</strain>
    </source>
</reference>
<gene>
    <name evidence="1" type="ORF">LMH87_001405</name>
</gene>
<proteinExistence type="predicted"/>
<comment type="caution">
    <text evidence="1">The sequence shown here is derived from an EMBL/GenBank/DDBJ whole genome shotgun (WGS) entry which is preliminary data.</text>
</comment>
<dbReference type="AlphaFoldDB" id="A0A9W8Q6N6"/>
<dbReference type="RefSeq" id="XP_056049787.1">
    <property type="nucleotide sequence ID" value="XM_056192675.1"/>
</dbReference>
<name>A0A9W8Q6N6_AKAMU</name>
<sequence length="276" mass="31097">MGKTAVFVSRIPLPLTSISLGRLITVLKNPPQNFFDPHEKLAAKPRPDSDHSDVLNPSEFIERSYGTKLELVLASFASAFFKVESTHARRLAACRMTRYFILNADDWFDSVCGEKETQLWLERQTMRKKDIYLVTEYCTLVQHTSSTDTTLAASAGESVTAPLAAAAGISLPTPWDPSAAARVESSHTSRVSYEIPGEKVFWVGYQQVKLSKNKEGQLQYSLSDKRRWQELSSRRDDSVDKRVVVIADLCNVSIPDDCETLETEHTVYLFERTVEQ</sequence>
<dbReference type="GeneID" id="80888564"/>
<dbReference type="EMBL" id="JAJHUN010000010">
    <property type="protein sequence ID" value="KAJ4146846.1"/>
    <property type="molecule type" value="Genomic_DNA"/>
</dbReference>
<dbReference type="KEGG" id="amus:LMH87_001405"/>
<organism evidence="1 2">
    <name type="scientific">Akanthomyces muscarius</name>
    <name type="common">Entomopathogenic fungus</name>
    <name type="synonym">Lecanicillium muscarium</name>
    <dbReference type="NCBI Taxonomy" id="2231603"/>
    <lineage>
        <taxon>Eukaryota</taxon>
        <taxon>Fungi</taxon>
        <taxon>Dikarya</taxon>
        <taxon>Ascomycota</taxon>
        <taxon>Pezizomycotina</taxon>
        <taxon>Sordariomycetes</taxon>
        <taxon>Hypocreomycetidae</taxon>
        <taxon>Hypocreales</taxon>
        <taxon>Cordycipitaceae</taxon>
        <taxon>Akanthomyces</taxon>
    </lineage>
</organism>
<evidence type="ECO:0000313" key="1">
    <source>
        <dbReference type="EMBL" id="KAJ4146846.1"/>
    </source>
</evidence>
<accession>A0A9W8Q6N6</accession>
<dbReference type="Proteomes" id="UP001144673">
    <property type="component" value="Chromosome 3"/>
</dbReference>
<keyword evidence="2" id="KW-1185">Reference proteome</keyword>
<evidence type="ECO:0000313" key="2">
    <source>
        <dbReference type="Proteomes" id="UP001144673"/>
    </source>
</evidence>
<protein>
    <submittedName>
        <fullName evidence="1">Uncharacterized protein</fullName>
    </submittedName>
</protein>